<proteinExistence type="inferred from homology"/>
<accession>G8BYW7</accession>
<dbReference type="STRING" id="1071381.G8BYW7"/>
<dbReference type="PROSITE" id="PS51704">
    <property type="entry name" value="GP_PDE"/>
    <property type="match status" value="1"/>
</dbReference>
<evidence type="ECO:0000256" key="5">
    <source>
        <dbReference type="ARBA" id="ARBA00022989"/>
    </source>
</evidence>
<evidence type="ECO:0000259" key="8">
    <source>
        <dbReference type="PROSITE" id="PS51704"/>
    </source>
</evidence>
<evidence type="ECO:0000256" key="4">
    <source>
        <dbReference type="ARBA" id="ARBA00022801"/>
    </source>
</evidence>
<dbReference type="SUPFAM" id="SSF51695">
    <property type="entry name" value="PLC-like phosphodiesterases"/>
    <property type="match status" value="1"/>
</dbReference>
<dbReference type="GeneID" id="11533234"/>
<evidence type="ECO:0000256" key="7">
    <source>
        <dbReference type="ARBA" id="ARBA00023136"/>
    </source>
</evidence>
<protein>
    <recommendedName>
        <fullName evidence="8">GP-PDE domain-containing protein</fullName>
    </recommendedName>
</protein>
<dbReference type="InterPro" id="IPR017946">
    <property type="entry name" value="PLC-like_Pdiesterase_TIM-brl"/>
</dbReference>
<gene>
    <name evidence="9" type="primary">TPHA0J02390</name>
    <name evidence="9" type="ordered locus">TPHA_0J02390</name>
</gene>
<dbReference type="GO" id="GO:0034478">
    <property type="term" value="P:phosphatidylglycerol catabolic process"/>
    <property type="evidence" value="ECO:0007669"/>
    <property type="project" value="EnsemblFungi"/>
</dbReference>
<dbReference type="GO" id="GO:0005811">
    <property type="term" value="C:lipid droplet"/>
    <property type="evidence" value="ECO:0007669"/>
    <property type="project" value="EnsemblFungi"/>
</dbReference>
<evidence type="ECO:0000313" key="10">
    <source>
        <dbReference type="Proteomes" id="UP000005666"/>
    </source>
</evidence>
<dbReference type="InterPro" id="IPR030395">
    <property type="entry name" value="GP_PDE_dom"/>
</dbReference>
<dbReference type="CDD" id="cd08570">
    <property type="entry name" value="GDPD_YPL206cp_fungi"/>
    <property type="match status" value="1"/>
</dbReference>
<evidence type="ECO:0000256" key="2">
    <source>
        <dbReference type="ARBA" id="ARBA00007277"/>
    </source>
</evidence>
<dbReference type="eggNOG" id="KOG2258">
    <property type="taxonomic scope" value="Eukaryota"/>
</dbReference>
<comment type="similarity">
    <text evidence="2">Belongs to the glycerophosphoryl diester phosphodiesterase family.</text>
</comment>
<evidence type="ECO:0000256" key="6">
    <source>
        <dbReference type="ARBA" id="ARBA00023098"/>
    </source>
</evidence>
<keyword evidence="3" id="KW-0812">Transmembrane</keyword>
<dbReference type="EMBL" id="HE612865">
    <property type="protein sequence ID" value="CCE65059.1"/>
    <property type="molecule type" value="Genomic_DNA"/>
</dbReference>
<keyword evidence="5" id="KW-1133">Transmembrane helix</keyword>
<dbReference type="Gene3D" id="3.20.20.190">
    <property type="entry name" value="Phosphatidylinositol (PI) phosphodiesterase"/>
    <property type="match status" value="1"/>
</dbReference>
<sequence length="320" mass="37599">MLEIVGHRAYKGKYPENTLPAYENAYNVNADYIETDLQMTSDGVVVVNHDADTGRMWDKNLVIAETLYKDIKELRCKTNKKLKMLTLVEMLEWCVAHPHAKIMLDIKFTNKKVILVKAFSAMRKVKDDIKFWQQRIMWGIWKIDWYHYGVETGVLENFKFICIVLDLDTGREFIQYSLDLNSPSYKLYGISTHFSSTWTDKYLKDMVPLMKKQDIKVYVWTINKEIDIKLILQIPSVHGIVTDDPLEARKLVEKYHKVIRPKKVFSKPSLLSEEGFRFYSLKLIYSCLLSIALSKWAHIKFFDVSFVQLLLLFMRLIGFV</sequence>
<evidence type="ECO:0000313" key="9">
    <source>
        <dbReference type="EMBL" id="CCE65059.1"/>
    </source>
</evidence>
<dbReference type="InterPro" id="IPR052271">
    <property type="entry name" value="GDPD-Related"/>
</dbReference>
<dbReference type="GO" id="GO:0005739">
    <property type="term" value="C:mitochondrion"/>
    <property type="evidence" value="ECO:0007669"/>
    <property type="project" value="EnsemblFungi"/>
</dbReference>
<feature type="domain" description="GP-PDE" evidence="8">
    <location>
        <begin position="2"/>
        <end position="252"/>
    </location>
</feature>
<dbReference type="OrthoDB" id="1058301at2759"/>
<dbReference type="AlphaFoldDB" id="G8BYW7"/>
<dbReference type="KEGG" id="tpf:TPHA_0J02390"/>
<reference evidence="9 10" key="1">
    <citation type="journal article" date="2011" name="Proc. Natl. Acad. Sci. U.S.A.">
        <title>Evolutionary erosion of yeast sex chromosomes by mating-type switching accidents.</title>
        <authorList>
            <person name="Gordon J.L."/>
            <person name="Armisen D."/>
            <person name="Proux-Wera E."/>
            <person name="Oheigeartaigh S.S."/>
            <person name="Byrne K.P."/>
            <person name="Wolfe K.H."/>
        </authorList>
    </citation>
    <scope>NUCLEOTIDE SEQUENCE [LARGE SCALE GENOMIC DNA]</scope>
    <source>
        <strain evidence="10">ATCC 24235 / CBS 4417 / NBRC 1672 / NRRL Y-8282 / UCD 70-5</strain>
    </source>
</reference>
<dbReference type="Proteomes" id="UP000005666">
    <property type="component" value="Chromosome 10"/>
</dbReference>
<dbReference type="GO" id="GO:0034479">
    <property type="term" value="F:phosphatidylglycerol phospholipase C activity"/>
    <property type="evidence" value="ECO:0007669"/>
    <property type="project" value="EnsemblFungi"/>
</dbReference>
<dbReference type="RefSeq" id="XP_003687493.1">
    <property type="nucleotide sequence ID" value="XM_003687445.1"/>
</dbReference>
<dbReference type="Pfam" id="PF03009">
    <property type="entry name" value="GDPD"/>
    <property type="match status" value="1"/>
</dbReference>
<keyword evidence="7" id="KW-0472">Membrane</keyword>
<comment type="subcellular location">
    <subcellularLocation>
        <location evidence="1">Membrane</location>
    </subcellularLocation>
</comment>
<organism evidence="9 10">
    <name type="scientific">Tetrapisispora phaffii (strain ATCC 24235 / CBS 4417 / NBRC 1672 / NRRL Y-8282 / UCD 70-5)</name>
    <name type="common">Yeast</name>
    <name type="synonym">Fabospora phaffii</name>
    <dbReference type="NCBI Taxonomy" id="1071381"/>
    <lineage>
        <taxon>Eukaryota</taxon>
        <taxon>Fungi</taxon>
        <taxon>Dikarya</taxon>
        <taxon>Ascomycota</taxon>
        <taxon>Saccharomycotina</taxon>
        <taxon>Saccharomycetes</taxon>
        <taxon>Saccharomycetales</taxon>
        <taxon>Saccharomycetaceae</taxon>
        <taxon>Tetrapisispora</taxon>
    </lineage>
</organism>
<evidence type="ECO:0000256" key="3">
    <source>
        <dbReference type="ARBA" id="ARBA00022692"/>
    </source>
</evidence>
<evidence type="ECO:0000256" key="1">
    <source>
        <dbReference type="ARBA" id="ARBA00004370"/>
    </source>
</evidence>
<dbReference type="PANTHER" id="PTHR42758:SF2">
    <property type="entry name" value="PHOSPHATIDYLGLYCEROL PHOSPHOLIPASE C"/>
    <property type="match status" value="1"/>
</dbReference>
<name>G8BYW7_TETPH</name>
<keyword evidence="10" id="KW-1185">Reference proteome</keyword>
<dbReference type="HOGENOM" id="CLU_030006_1_2_1"/>
<dbReference type="OMA" id="RALPECW"/>
<dbReference type="GO" id="GO:0016020">
    <property type="term" value="C:membrane"/>
    <property type="evidence" value="ECO:0007669"/>
    <property type="project" value="UniProtKB-SubCell"/>
</dbReference>
<keyword evidence="6" id="KW-0443">Lipid metabolism</keyword>
<keyword evidence="4" id="KW-0378">Hydrolase</keyword>
<dbReference type="PANTHER" id="PTHR42758">
    <property type="entry name" value="PHOSPHATIDYLGLYCEROL PHOSPHOLIPASE C"/>
    <property type="match status" value="1"/>
</dbReference>